<dbReference type="KEGG" id="dpx:DAPPUDRAFT_237651"/>
<dbReference type="EMBL" id="GL732532">
    <property type="protein sequence ID" value="EFX85210.1"/>
    <property type="molecule type" value="Genomic_DNA"/>
</dbReference>
<name>E9G5H3_DAPPU</name>
<dbReference type="AlphaFoldDB" id="E9G5H3"/>
<proteinExistence type="predicted"/>
<keyword evidence="3" id="KW-1185">Reference proteome</keyword>
<dbReference type="KEGG" id="dpx:DAPPUDRAFT_237652"/>
<sequence length="138" mass="15793">MTTYTAYPTTPRLLSITLFSATYCTDFPKYYSIPSCYTEAPVDVSTKTVEYYTEATKYYSAPIYITTTEAAKYYTVPTCYTKAALSCCVEQRYYTDAPVYYTTTYATPSYNTADPKYYTEEGVHTQLRTLPILLHRGI</sequence>
<dbReference type="EMBL" id="GL732532">
    <property type="protein sequence ID" value="EFX85634.1"/>
    <property type="molecule type" value="Genomic_DNA"/>
</dbReference>
<evidence type="ECO:0000313" key="1">
    <source>
        <dbReference type="EMBL" id="EFX85210.1"/>
    </source>
</evidence>
<dbReference type="HOGENOM" id="CLU_128937_0_0_1"/>
<accession>E9G5H3</accession>
<protein>
    <submittedName>
        <fullName evidence="1">Uncharacterized protein</fullName>
    </submittedName>
</protein>
<reference evidence="1 3" key="1">
    <citation type="journal article" date="2011" name="Science">
        <title>The ecoresponsive genome of Daphnia pulex.</title>
        <authorList>
            <person name="Colbourne J.K."/>
            <person name="Pfrender M.E."/>
            <person name="Gilbert D."/>
            <person name="Thomas W.K."/>
            <person name="Tucker A."/>
            <person name="Oakley T.H."/>
            <person name="Tokishita S."/>
            <person name="Aerts A."/>
            <person name="Arnold G.J."/>
            <person name="Basu M.K."/>
            <person name="Bauer D.J."/>
            <person name="Caceres C.E."/>
            <person name="Carmel L."/>
            <person name="Casola C."/>
            <person name="Choi J.H."/>
            <person name="Detter J.C."/>
            <person name="Dong Q."/>
            <person name="Dusheyko S."/>
            <person name="Eads B.D."/>
            <person name="Frohlich T."/>
            <person name="Geiler-Samerotte K.A."/>
            <person name="Gerlach D."/>
            <person name="Hatcher P."/>
            <person name="Jogdeo S."/>
            <person name="Krijgsveld J."/>
            <person name="Kriventseva E.V."/>
            <person name="Kultz D."/>
            <person name="Laforsch C."/>
            <person name="Lindquist E."/>
            <person name="Lopez J."/>
            <person name="Manak J.R."/>
            <person name="Muller J."/>
            <person name="Pangilinan J."/>
            <person name="Patwardhan R.P."/>
            <person name="Pitluck S."/>
            <person name="Pritham E.J."/>
            <person name="Rechtsteiner A."/>
            <person name="Rho M."/>
            <person name="Rogozin I.B."/>
            <person name="Sakarya O."/>
            <person name="Salamov A."/>
            <person name="Schaack S."/>
            <person name="Shapiro H."/>
            <person name="Shiga Y."/>
            <person name="Skalitzky C."/>
            <person name="Smith Z."/>
            <person name="Souvorov A."/>
            <person name="Sung W."/>
            <person name="Tang Z."/>
            <person name="Tsuchiya D."/>
            <person name="Tu H."/>
            <person name="Vos H."/>
            <person name="Wang M."/>
            <person name="Wolf Y.I."/>
            <person name="Yamagata H."/>
            <person name="Yamada T."/>
            <person name="Ye Y."/>
            <person name="Shaw J.R."/>
            <person name="Andrews J."/>
            <person name="Crease T.J."/>
            <person name="Tang H."/>
            <person name="Lucas S.M."/>
            <person name="Robertson H.M."/>
            <person name="Bork P."/>
            <person name="Koonin E.V."/>
            <person name="Zdobnov E.M."/>
            <person name="Grigoriev I.V."/>
            <person name="Lynch M."/>
            <person name="Boore J.L."/>
        </authorList>
    </citation>
    <scope>NUCLEOTIDE SEQUENCE [LARGE SCALE GENOMIC DNA]</scope>
</reference>
<gene>
    <name evidence="1" type="ORF">DAPPUDRAFT_237651</name>
    <name evidence="2" type="ORF">DAPPUDRAFT_237652</name>
</gene>
<organism evidence="1 3">
    <name type="scientific">Daphnia pulex</name>
    <name type="common">Water flea</name>
    <dbReference type="NCBI Taxonomy" id="6669"/>
    <lineage>
        <taxon>Eukaryota</taxon>
        <taxon>Metazoa</taxon>
        <taxon>Ecdysozoa</taxon>
        <taxon>Arthropoda</taxon>
        <taxon>Crustacea</taxon>
        <taxon>Branchiopoda</taxon>
        <taxon>Diplostraca</taxon>
        <taxon>Cladocera</taxon>
        <taxon>Anomopoda</taxon>
        <taxon>Daphniidae</taxon>
        <taxon>Daphnia</taxon>
    </lineage>
</organism>
<dbReference type="PANTHER" id="PTHR23263">
    <property type="entry name" value="SMALL PROLINE-RICH PROTEIN"/>
    <property type="match status" value="1"/>
</dbReference>
<dbReference type="Proteomes" id="UP000000305">
    <property type="component" value="Unassembled WGS sequence"/>
</dbReference>
<evidence type="ECO:0000313" key="2">
    <source>
        <dbReference type="EMBL" id="EFX85634.1"/>
    </source>
</evidence>
<evidence type="ECO:0000313" key="3">
    <source>
        <dbReference type="Proteomes" id="UP000000305"/>
    </source>
</evidence>
<dbReference type="OrthoDB" id="6387236at2759"/>
<dbReference type="PANTHER" id="PTHR23263:SF124">
    <property type="entry name" value="SMALL PROLINE-RICH PROTEIN 3"/>
    <property type="match status" value="1"/>
</dbReference>